<dbReference type="Proteomes" id="UP001497512">
    <property type="component" value="Chromosome 11"/>
</dbReference>
<dbReference type="EMBL" id="OZ019903">
    <property type="protein sequence ID" value="CAK9197177.1"/>
    <property type="molecule type" value="Genomic_DNA"/>
</dbReference>
<feature type="compositionally biased region" description="Polar residues" evidence="1">
    <location>
        <begin position="14"/>
        <end position="29"/>
    </location>
</feature>
<gene>
    <name evidence="2" type="ORF">CSSPTR1EN2_LOCUS3844</name>
</gene>
<dbReference type="PANTHER" id="PTHR36041:SF2">
    <property type="entry name" value="SUCCINATE DEHYDROGENASE SUBUNIT 7A, MITOCHONDRIAL-RELATED"/>
    <property type="match status" value="1"/>
</dbReference>
<organism evidence="2 3">
    <name type="scientific">Sphagnum troendelagicum</name>
    <dbReference type="NCBI Taxonomy" id="128251"/>
    <lineage>
        <taxon>Eukaryota</taxon>
        <taxon>Viridiplantae</taxon>
        <taxon>Streptophyta</taxon>
        <taxon>Embryophyta</taxon>
        <taxon>Bryophyta</taxon>
        <taxon>Sphagnophytina</taxon>
        <taxon>Sphagnopsida</taxon>
        <taxon>Sphagnales</taxon>
        <taxon>Sphagnaceae</taxon>
        <taxon>Sphagnum</taxon>
    </lineage>
</organism>
<name>A0ABP0TIB8_9BRYO</name>
<sequence>MQSVRVLARRLVPRTSNASTSTARLSTKSGAREEELLARDPALSKYQSTKTTVQRIQLFGDFLVILVAAGAVYEIAYKVQQRNAAEAQDAKKNMESQITVEQR</sequence>
<protein>
    <submittedName>
        <fullName evidence="2">Uncharacterized protein</fullName>
    </submittedName>
</protein>
<evidence type="ECO:0000256" key="1">
    <source>
        <dbReference type="SAM" id="MobiDB-lite"/>
    </source>
</evidence>
<reference evidence="2" key="1">
    <citation type="submission" date="2024-02" db="EMBL/GenBank/DDBJ databases">
        <authorList>
            <consortium name="ELIXIR-Norway"/>
            <consortium name="Elixir Norway"/>
        </authorList>
    </citation>
    <scope>NUCLEOTIDE SEQUENCE</scope>
</reference>
<proteinExistence type="predicted"/>
<accession>A0ABP0TIB8</accession>
<evidence type="ECO:0000313" key="2">
    <source>
        <dbReference type="EMBL" id="CAK9197177.1"/>
    </source>
</evidence>
<keyword evidence="3" id="KW-1185">Reference proteome</keyword>
<feature type="region of interest" description="Disordered" evidence="1">
    <location>
        <begin position="13"/>
        <end position="32"/>
    </location>
</feature>
<dbReference type="InterPro" id="IPR034573">
    <property type="entry name" value="SDH7"/>
</dbReference>
<dbReference type="PANTHER" id="PTHR36041">
    <property type="entry name" value="SUCCINATE DEHYDROGENASE SUBUNIT 7A, MITOCHONDRIAL-RELATED"/>
    <property type="match status" value="1"/>
</dbReference>
<evidence type="ECO:0000313" key="3">
    <source>
        <dbReference type="Proteomes" id="UP001497512"/>
    </source>
</evidence>